<proteinExistence type="inferred from homology"/>
<dbReference type="SUPFAM" id="SSF52540">
    <property type="entry name" value="P-loop containing nucleoside triphosphate hydrolases"/>
    <property type="match status" value="1"/>
</dbReference>
<keyword evidence="19" id="KW-1185">Reference proteome</keyword>
<comment type="pathway">
    <text evidence="5">Cofactor biosynthesis; adenosylcobalamin biosynthesis; adenosylcobalamin from cob(II)yrinate a,c-diamide: step 6/7.</text>
</comment>
<evidence type="ECO:0000256" key="2">
    <source>
        <dbReference type="ARBA" id="ARBA00000711"/>
    </source>
</evidence>
<keyword evidence="14" id="KW-0067">ATP-binding</keyword>
<dbReference type="Proteomes" id="UP001644719">
    <property type="component" value="Unassembled WGS sequence"/>
</dbReference>
<keyword evidence="11" id="KW-0808">Transferase</keyword>
<dbReference type="RefSeq" id="WP_118583350.1">
    <property type="nucleotide sequence ID" value="NZ_JAAITS010000018.1"/>
</dbReference>
<evidence type="ECO:0000256" key="8">
    <source>
        <dbReference type="ARBA" id="ARBA00012016"/>
    </source>
</evidence>
<evidence type="ECO:0000256" key="4">
    <source>
        <dbReference type="ARBA" id="ARBA00003889"/>
    </source>
</evidence>
<evidence type="ECO:0000256" key="7">
    <source>
        <dbReference type="ARBA" id="ARBA00007490"/>
    </source>
</evidence>
<dbReference type="EC" id="2.7.1.156" evidence="8"/>
<evidence type="ECO:0000256" key="9">
    <source>
        <dbReference type="ARBA" id="ARBA00012523"/>
    </source>
</evidence>
<comment type="similarity">
    <text evidence="7">Belongs to the CobU/CobP family.</text>
</comment>
<keyword evidence="10" id="KW-0169">Cobalamin biosynthesis</keyword>
<name>A0ABX2H7I8_9FIRM</name>
<dbReference type="InterPro" id="IPR027417">
    <property type="entry name" value="P-loop_NTPase"/>
</dbReference>
<gene>
    <name evidence="18" type="ORF">G5B17_07845</name>
</gene>
<evidence type="ECO:0000256" key="12">
    <source>
        <dbReference type="ARBA" id="ARBA00022741"/>
    </source>
</evidence>
<comment type="catalytic activity">
    <reaction evidence="2">
        <text>adenosylcob(III)inamide phosphate + GTP + H(+) = adenosylcob(III)inamide-GDP + diphosphate</text>
        <dbReference type="Rhea" id="RHEA:22712"/>
        <dbReference type="ChEBI" id="CHEBI:15378"/>
        <dbReference type="ChEBI" id="CHEBI:33019"/>
        <dbReference type="ChEBI" id="CHEBI:37565"/>
        <dbReference type="ChEBI" id="CHEBI:58502"/>
        <dbReference type="ChEBI" id="CHEBI:60487"/>
        <dbReference type="EC" id="2.7.7.62"/>
    </reaction>
</comment>
<evidence type="ECO:0000256" key="3">
    <source>
        <dbReference type="ARBA" id="ARBA00001522"/>
    </source>
</evidence>
<accession>A0ABX2H7I8</accession>
<organism evidence="18 19">
    <name type="scientific">Blautia faecis</name>
    <dbReference type="NCBI Taxonomy" id="871665"/>
    <lineage>
        <taxon>Bacteria</taxon>
        <taxon>Bacillati</taxon>
        <taxon>Bacillota</taxon>
        <taxon>Clostridia</taxon>
        <taxon>Lachnospirales</taxon>
        <taxon>Lachnospiraceae</taxon>
        <taxon>Blautia</taxon>
    </lineage>
</organism>
<evidence type="ECO:0000256" key="14">
    <source>
        <dbReference type="ARBA" id="ARBA00022840"/>
    </source>
</evidence>
<evidence type="ECO:0000313" key="18">
    <source>
        <dbReference type="EMBL" id="NSG85344.1"/>
    </source>
</evidence>
<keyword evidence="15" id="KW-0342">GTP-binding</keyword>
<comment type="pathway">
    <text evidence="6">Cofactor biosynthesis; adenosylcobalamin biosynthesis; adenosylcobalamin from cob(II)yrinate a,c-diamide: step 5/7.</text>
</comment>
<reference evidence="18 19" key="1">
    <citation type="journal article" date="2020" name="Cell Host Microbe">
        <title>Functional and Genomic Variation between Human-Derived Isolates of Lachnospiraceae Reveals Inter- and Intra-Species Diversity.</title>
        <authorList>
            <person name="Sorbara M.T."/>
            <person name="Littmann E.R."/>
            <person name="Fontana E."/>
            <person name="Moody T.U."/>
            <person name="Kohout C.E."/>
            <person name="Gjonbalaj M."/>
            <person name="Eaton V."/>
            <person name="Seok R."/>
            <person name="Leiner I.M."/>
            <person name="Pamer E.G."/>
        </authorList>
    </citation>
    <scope>NUCLEOTIDE SEQUENCE [LARGE SCALE GENOMIC DNA]</scope>
    <source>
        <strain evidence="18 19">MSK.17.74</strain>
    </source>
</reference>
<dbReference type="InterPro" id="IPR003203">
    <property type="entry name" value="CobU/CobP"/>
</dbReference>
<comment type="function">
    <text evidence="4">Catalyzes ATP-dependent phosphorylation of adenosylcobinamide and addition of GMP to adenosylcobinamide phosphate.</text>
</comment>
<evidence type="ECO:0000256" key="11">
    <source>
        <dbReference type="ARBA" id="ARBA00022679"/>
    </source>
</evidence>
<protein>
    <recommendedName>
        <fullName evidence="16">Adenosylcobinamide kinase</fullName>
        <ecNumber evidence="8">2.7.1.156</ecNumber>
        <ecNumber evidence="9">2.7.7.62</ecNumber>
    </recommendedName>
    <alternativeName>
        <fullName evidence="17">Adenosylcobinamide-phosphate guanylyltransferase</fullName>
    </alternativeName>
</protein>
<comment type="catalytic activity">
    <reaction evidence="3">
        <text>adenosylcob(III)inamide + GTP = adenosylcob(III)inamide phosphate + GDP + H(+)</text>
        <dbReference type="Rhea" id="RHEA:15765"/>
        <dbReference type="ChEBI" id="CHEBI:2480"/>
        <dbReference type="ChEBI" id="CHEBI:15378"/>
        <dbReference type="ChEBI" id="CHEBI:37565"/>
        <dbReference type="ChEBI" id="CHEBI:58189"/>
        <dbReference type="ChEBI" id="CHEBI:58502"/>
        <dbReference type="EC" id="2.7.1.156"/>
    </reaction>
</comment>
<evidence type="ECO:0000256" key="10">
    <source>
        <dbReference type="ARBA" id="ARBA00022573"/>
    </source>
</evidence>
<evidence type="ECO:0000256" key="6">
    <source>
        <dbReference type="ARBA" id="ARBA00005159"/>
    </source>
</evidence>
<evidence type="ECO:0000256" key="15">
    <source>
        <dbReference type="ARBA" id="ARBA00023134"/>
    </source>
</evidence>
<keyword evidence="12" id="KW-0547">Nucleotide-binding</keyword>
<dbReference type="GO" id="GO:0016301">
    <property type="term" value="F:kinase activity"/>
    <property type="evidence" value="ECO:0007669"/>
    <property type="project" value="UniProtKB-KW"/>
</dbReference>
<dbReference type="PANTHER" id="PTHR34848:SF1">
    <property type="entry name" value="BIFUNCTIONAL ADENOSYLCOBALAMIN BIOSYNTHESIS PROTEIN COBU"/>
    <property type="match status" value="1"/>
</dbReference>
<evidence type="ECO:0000256" key="13">
    <source>
        <dbReference type="ARBA" id="ARBA00022777"/>
    </source>
</evidence>
<dbReference type="PANTHER" id="PTHR34848">
    <property type="match status" value="1"/>
</dbReference>
<evidence type="ECO:0000313" key="19">
    <source>
        <dbReference type="Proteomes" id="UP001644719"/>
    </source>
</evidence>
<evidence type="ECO:0000256" key="1">
    <source>
        <dbReference type="ARBA" id="ARBA00000312"/>
    </source>
</evidence>
<evidence type="ECO:0000256" key="16">
    <source>
        <dbReference type="ARBA" id="ARBA00029570"/>
    </source>
</evidence>
<dbReference type="Pfam" id="PF02283">
    <property type="entry name" value="CobU"/>
    <property type="match status" value="1"/>
</dbReference>
<evidence type="ECO:0000256" key="5">
    <source>
        <dbReference type="ARBA" id="ARBA00004692"/>
    </source>
</evidence>
<evidence type="ECO:0000256" key="17">
    <source>
        <dbReference type="ARBA" id="ARBA00030571"/>
    </source>
</evidence>
<dbReference type="EC" id="2.7.7.62" evidence="9"/>
<dbReference type="EMBL" id="JAAITS010000018">
    <property type="protein sequence ID" value="NSG85344.1"/>
    <property type="molecule type" value="Genomic_DNA"/>
</dbReference>
<dbReference type="Gene3D" id="3.40.50.300">
    <property type="entry name" value="P-loop containing nucleotide triphosphate hydrolases"/>
    <property type="match status" value="1"/>
</dbReference>
<keyword evidence="13 18" id="KW-0418">Kinase</keyword>
<comment type="catalytic activity">
    <reaction evidence="1">
        <text>adenosylcob(III)inamide + ATP = adenosylcob(III)inamide phosphate + ADP + H(+)</text>
        <dbReference type="Rhea" id="RHEA:15769"/>
        <dbReference type="ChEBI" id="CHEBI:2480"/>
        <dbReference type="ChEBI" id="CHEBI:15378"/>
        <dbReference type="ChEBI" id="CHEBI:30616"/>
        <dbReference type="ChEBI" id="CHEBI:58502"/>
        <dbReference type="ChEBI" id="CHEBI:456216"/>
        <dbReference type="EC" id="2.7.1.156"/>
    </reaction>
</comment>
<sequence length="126" mass="14074">MEMIIGGAFQGKSTYAKAHHPDVCWKKGADLEKEELMNAEGVLDFQEYIKKELKADKDVARLAEELWEKNPDIILVSQEVGYGVVPMDAFDRKYREAVGRVCTDLASKSKKVIRVVCGIGTVIKNA</sequence>
<comment type="caution">
    <text evidence="18">The sequence shown here is derived from an EMBL/GenBank/DDBJ whole genome shotgun (WGS) entry which is preliminary data.</text>
</comment>